<dbReference type="PANTHER" id="PTHR10629:SF52">
    <property type="entry name" value="DNA (CYTOSINE-5)-METHYLTRANSFERASE 1"/>
    <property type="match status" value="1"/>
</dbReference>
<dbReference type="RefSeq" id="WP_369343769.1">
    <property type="nucleotide sequence ID" value="NZ_CP129674.1"/>
</dbReference>
<name>A0AB39U592_9BIFI</name>
<evidence type="ECO:0000256" key="3">
    <source>
        <dbReference type="ARBA" id="ARBA00022691"/>
    </source>
</evidence>
<feature type="active site" evidence="5">
    <location>
        <position position="78"/>
    </location>
</feature>
<organism evidence="8">
    <name type="scientific">Bifidobacterium aquikefiricola</name>
    <dbReference type="NCBI Taxonomy" id="3059038"/>
    <lineage>
        <taxon>Bacteria</taxon>
        <taxon>Bacillati</taxon>
        <taxon>Actinomycetota</taxon>
        <taxon>Actinomycetes</taxon>
        <taxon>Bifidobacteriales</taxon>
        <taxon>Bifidobacteriaceae</taxon>
        <taxon>Bifidobacterium</taxon>
    </lineage>
</organism>
<evidence type="ECO:0000256" key="7">
    <source>
        <dbReference type="RuleBase" id="RU000417"/>
    </source>
</evidence>
<dbReference type="Gene3D" id="3.90.120.10">
    <property type="entry name" value="DNA Methylase, subunit A, domain 2"/>
    <property type="match status" value="1"/>
</dbReference>
<sequence>MNYKAVDLFAGAGGMSLGLTESGIDVVAAYEWWDAAVDAYNANFTTHQAHKQNLAEEEDSIRIISKFSPDIIVGGPPCQDFSSAGTQIEGTRASLTVSYAKIVAQVRSKCFVMENVPNARRSNAYGEAREIFRAAGYGLTEMVLDASYLGVPQRRKRLVVIGVLNGSDGIARNAIELQESFLPLTVRQEYPDFPVEYYYRHPRSYARRAVFSIDEPAPTIRGSNRPKPANYTPHIKDATTSADLRALTYQERALLQTFPKNFKWNSHSKTDIEQMIGNAVPMEMARRIGKALKLILSGESQEYQSFGEWLRTNQADTDASARDVVSRLRRAATLTSKVDQAELDEEEIMCAAEKEQMKPAVLSQVLRALKLWQEYIDNQSEVLVG</sequence>
<evidence type="ECO:0000313" key="8">
    <source>
        <dbReference type="EMBL" id="XDS44174.1"/>
    </source>
</evidence>
<protein>
    <recommendedName>
        <fullName evidence="7">Cytosine-specific methyltransferase</fullName>
        <ecNumber evidence="7">2.1.1.37</ecNumber>
    </recommendedName>
</protein>
<proteinExistence type="inferred from homology"/>
<dbReference type="EC" id="2.1.1.37" evidence="7"/>
<dbReference type="Pfam" id="PF00145">
    <property type="entry name" value="DNA_methylase"/>
    <property type="match status" value="2"/>
</dbReference>
<dbReference type="AlphaFoldDB" id="A0AB39U592"/>
<dbReference type="InterPro" id="IPR018117">
    <property type="entry name" value="C5_DNA_meth_AS"/>
</dbReference>
<dbReference type="EMBL" id="CP129674">
    <property type="protein sequence ID" value="XDS44174.1"/>
    <property type="molecule type" value="Genomic_DNA"/>
</dbReference>
<keyword evidence="1 5" id="KW-0489">Methyltransferase</keyword>
<evidence type="ECO:0000256" key="5">
    <source>
        <dbReference type="PROSITE-ProRule" id="PRU01016"/>
    </source>
</evidence>
<dbReference type="Gene3D" id="3.40.50.150">
    <property type="entry name" value="Vaccinia Virus protein VP39"/>
    <property type="match status" value="1"/>
</dbReference>
<dbReference type="SUPFAM" id="SSF53335">
    <property type="entry name" value="S-adenosyl-L-methionine-dependent methyltransferases"/>
    <property type="match status" value="1"/>
</dbReference>
<dbReference type="NCBIfam" id="TIGR00675">
    <property type="entry name" value="dcm"/>
    <property type="match status" value="1"/>
</dbReference>
<accession>A0AB39U592</accession>
<dbReference type="GO" id="GO:0003886">
    <property type="term" value="F:DNA (cytosine-5-)-methyltransferase activity"/>
    <property type="evidence" value="ECO:0007669"/>
    <property type="project" value="UniProtKB-EC"/>
</dbReference>
<keyword evidence="4" id="KW-0680">Restriction system</keyword>
<dbReference type="InterPro" id="IPR001525">
    <property type="entry name" value="C5_MeTfrase"/>
</dbReference>
<keyword evidence="2 5" id="KW-0808">Transferase</keyword>
<dbReference type="CDD" id="cd00315">
    <property type="entry name" value="Cyt_C5_DNA_methylase"/>
    <property type="match status" value="1"/>
</dbReference>
<evidence type="ECO:0000256" key="2">
    <source>
        <dbReference type="ARBA" id="ARBA00022679"/>
    </source>
</evidence>
<dbReference type="KEGG" id="baqk:QN215_07855"/>
<keyword evidence="3 5" id="KW-0949">S-adenosyl-L-methionine</keyword>
<evidence type="ECO:0000256" key="1">
    <source>
        <dbReference type="ARBA" id="ARBA00022603"/>
    </source>
</evidence>
<reference evidence="8" key="1">
    <citation type="submission" date="2023-07" db="EMBL/GenBank/DDBJ databases">
        <title>Bifidobacterium aquikefiriaerophilum sp. nov. and Bifidobacterium eccum sp. nov., isolated from water kefir.</title>
        <authorList>
            <person name="Breselge S."/>
            <person name="Bellassi P."/>
            <person name="Barcenilla C."/>
            <person name="Alvarez-Ordonez A."/>
            <person name="Morelli L."/>
            <person name="Cotter P.D."/>
        </authorList>
    </citation>
    <scope>NUCLEOTIDE SEQUENCE</scope>
    <source>
        <strain evidence="8">WK041_4_12</strain>
    </source>
</reference>
<evidence type="ECO:0000256" key="4">
    <source>
        <dbReference type="ARBA" id="ARBA00022747"/>
    </source>
</evidence>
<comment type="catalytic activity">
    <reaction evidence="7">
        <text>a 2'-deoxycytidine in DNA + S-adenosyl-L-methionine = a 5-methyl-2'-deoxycytidine in DNA + S-adenosyl-L-homocysteine + H(+)</text>
        <dbReference type="Rhea" id="RHEA:13681"/>
        <dbReference type="Rhea" id="RHEA-COMP:11369"/>
        <dbReference type="Rhea" id="RHEA-COMP:11370"/>
        <dbReference type="ChEBI" id="CHEBI:15378"/>
        <dbReference type="ChEBI" id="CHEBI:57856"/>
        <dbReference type="ChEBI" id="CHEBI:59789"/>
        <dbReference type="ChEBI" id="CHEBI:85452"/>
        <dbReference type="ChEBI" id="CHEBI:85454"/>
        <dbReference type="EC" id="2.1.1.37"/>
    </reaction>
</comment>
<dbReference type="InterPro" id="IPR029063">
    <property type="entry name" value="SAM-dependent_MTases_sf"/>
</dbReference>
<comment type="similarity">
    <text evidence="5 6">Belongs to the class I-like SAM-binding methyltransferase superfamily. C5-methyltransferase family.</text>
</comment>
<evidence type="ECO:0000256" key="6">
    <source>
        <dbReference type="RuleBase" id="RU000416"/>
    </source>
</evidence>
<dbReference type="PANTHER" id="PTHR10629">
    <property type="entry name" value="CYTOSINE-SPECIFIC METHYLTRANSFERASE"/>
    <property type="match status" value="1"/>
</dbReference>
<dbReference type="PROSITE" id="PS00094">
    <property type="entry name" value="C5_MTASE_1"/>
    <property type="match status" value="1"/>
</dbReference>
<gene>
    <name evidence="8" type="ORF">QN215_07855</name>
</gene>
<dbReference type="PRINTS" id="PR00105">
    <property type="entry name" value="C5METTRFRASE"/>
</dbReference>
<dbReference type="GO" id="GO:0009307">
    <property type="term" value="P:DNA restriction-modification system"/>
    <property type="evidence" value="ECO:0007669"/>
    <property type="project" value="UniProtKB-KW"/>
</dbReference>
<dbReference type="GO" id="GO:0032259">
    <property type="term" value="P:methylation"/>
    <property type="evidence" value="ECO:0007669"/>
    <property type="project" value="UniProtKB-KW"/>
</dbReference>
<dbReference type="PROSITE" id="PS51679">
    <property type="entry name" value="SAM_MT_C5"/>
    <property type="match status" value="1"/>
</dbReference>
<dbReference type="InterPro" id="IPR050390">
    <property type="entry name" value="C5-Methyltransferase"/>
</dbReference>